<gene>
    <name evidence="4" type="ORF">Tci_896051</name>
</gene>
<feature type="compositionally biased region" description="Polar residues" evidence="2">
    <location>
        <begin position="18"/>
        <end position="38"/>
    </location>
</feature>
<feature type="non-terminal residue" evidence="4">
    <location>
        <position position="1"/>
    </location>
</feature>
<dbReference type="AlphaFoldDB" id="A0A699ULQ0"/>
<dbReference type="InterPro" id="IPR056823">
    <property type="entry name" value="TEN-like_YD-shell"/>
</dbReference>
<feature type="non-terminal residue" evidence="4">
    <location>
        <position position="183"/>
    </location>
</feature>
<evidence type="ECO:0000259" key="3">
    <source>
        <dbReference type="Pfam" id="PF25023"/>
    </source>
</evidence>
<keyword evidence="1" id="KW-0677">Repeat</keyword>
<name>A0A699ULQ0_TANCI</name>
<dbReference type="PANTHER" id="PTHR32305">
    <property type="match status" value="1"/>
</dbReference>
<reference evidence="4" key="1">
    <citation type="journal article" date="2019" name="Sci. Rep.">
        <title>Draft genome of Tanacetum cinerariifolium, the natural source of mosquito coil.</title>
        <authorList>
            <person name="Yamashiro T."/>
            <person name="Shiraishi A."/>
            <person name="Satake H."/>
            <person name="Nakayama K."/>
        </authorList>
    </citation>
    <scope>NUCLEOTIDE SEQUENCE</scope>
</reference>
<dbReference type="EMBL" id="BKCJ011349714">
    <property type="protein sequence ID" value="GFD24082.1"/>
    <property type="molecule type" value="Genomic_DNA"/>
</dbReference>
<evidence type="ECO:0000313" key="4">
    <source>
        <dbReference type="EMBL" id="GFD24082.1"/>
    </source>
</evidence>
<dbReference type="NCBIfam" id="TIGR01643">
    <property type="entry name" value="YD_repeat_2x"/>
    <property type="match status" value="2"/>
</dbReference>
<accession>A0A699ULQ0</accession>
<dbReference type="InterPro" id="IPR006530">
    <property type="entry name" value="YD"/>
</dbReference>
<dbReference type="Gene3D" id="2.180.10.10">
    <property type="entry name" value="RHS repeat-associated core"/>
    <property type="match status" value="2"/>
</dbReference>
<evidence type="ECO:0000256" key="2">
    <source>
        <dbReference type="SAM" id="MobiDB-lite"/>
    </source>
</evidence>
<dbReference type="PANTHER" id="PTHR32305:SF15">
    <property type="entry name" value="PROTEIN RHSA-RELATED"/>
    <property type="match status" value="1"/>
</dbReference>
<sequence>SRLEHDADGLELHRSLSGGVQQSWQRDTLGRPTSQRISQAGGLAQRQRRYQWQGTDKLTAIEDSLTGSTRFAYDTWGNLAGATYADGEQQLRQPDAVGNLFRSRERSDRRYDKGGQLRRANGTRYKYDEEGNLVRKTLPTGEVWQYSWDGAGQLASVKRPDGYAVTFLYDALGRRISKRYRGR</sequence>
<protein>
    <recommendedName>
        <fullName evidence="3">Teneurin-like YD-shell domain-containing protein</fullName>
    </recommendedName>
</protein>
<dbReference type="InterPro" id="IPR050708">
    <property type="entry name" value="T6SS_VgrG/RHS"/>
</dbReference>
<comment type="caution">
    <text evidence="4">The sequence shown here is derived from an EMBL/GenBank/DDBJ whole genome shotgun (WGS) entry which is preliminary data.</text>
</comment>
<evidence type="ECO:0000256" key="1">
    <source>
        <dbReference type="ARBA" id="ARBA00022737"/>
    </source>
</evidence>
<feature type="region of interest" description="Disordered" evidence="2">
    <location>
        <begin position="16"/>
        <end position="43"/>
    </location>
</feature>
<proteinExistence type="predicted"/>
<dbReference type="Pfam" id="PF25023">
    <property type="entry name" value="TEN_YD-shell"/>
    <property type="match status" value="1"/>
</dbReference>
<feature type="domain" description="Teneurin-like YD-shell" evidence="3">
    <location>
        <begin position="67"/>
        <end position="180"/>
    </location>
</feature>
<organism evidence="4">
    <name type="scientific">Tanacetum cinerariifolium</name>
    <name type="common">Dalmatian daisy</name>
    <name type="synonym">Chrysanthemum cinerariifolium</name>
    <dbReference type="NCBI Taxonomy" id="118510"/>
    <lineage>
        <taxon>Eukaryota</taxon>
        <taxon>Viridiplantae</taxon>
        <taxon>Streptophyta</taxon>
        <taxon>Embryophyta</taxon>
        <taxon>Tracheophyta</taxon>
        <taxon>Spermatophyta</taxon>
        <taxon>Magnoliopsida</taxon>
        <taxon>eudicotyledons</taxon>
        <taxon>Gunneridae</taxon>
        <taxon>Pentapetalae</taxon>
        <taxon>asterids</taxon>
        <taxon>campanulids</taxon>
        <taxon>Asterales</taxon>
        <taxon>Asteraceae</taxon>
        <taxon>Asteroideae</taxon>
        <taxon>Anthemideae</taxon>
        <taxon>Anthemidinae</taxon>
        <taxon>Tanacetum</taxon>
    </lineage>
</organism>